<accession>A0AAC9N721</accession>
<evidence type="ECO:0000313" key="1">
    <source>
        <dbReference type="EMBL" id="AOW11022.1"/>
    </source>
</evidence>
<sequence>MKNMNLIANSGIHYLTFPLEIDVNDNFKMYFHEWFDIEDNQLKLEIAHLFTDQEVWVKKTDLSELGYAVNEKVTESWENIEEDFVTEGKKQIPIDTDNPKDSGCFQMSITRINWEKFENIWLPLPFFSLNGNKSEFGPTNWCRGKLIPTETTEKSKKYNLLLAFDTRTVFEKEDFEEEDLNETPIFTNDYDQSKEYALCNNEYKLVGYFSEAFNCDWVDKYLLKHFHDHENINDLGRQKPKLNYVAQYISLIRYIQQLNVLPKVTLYSNKNVAYGNVDLVVDIGNSRTCAVLFDNCDFTKASPLELQDFTEPVLDGILNKNRESFDMRLAFREADFGGKFGLINSRQFVYPSMIRLGKEANQLIHKATNMNTGAEKTSTFSSPKRFLWDNKPQKQEWEFVQLKDEGAKPFYIEGISEQLNSDGSLNTEGEGGILKHYSRKALMTFAFLEILAQAKMQINSYEQRSHWGNESMPRRIGRIIVTCPTAMSRVEQIALRKCAEDAAIMLDRFFCDNYYSEIDEKQARAEIQVVPSASKLSVKEERTEWIYDEATAAQFVFLYAEIRERYLKNARDYFDFYGKVRNDLGDYNKNTLTIGSVDIGAGTTDVMIATYKYDDSAGQCTLTPIPLFWESFYKAGDDLLKELIQQLIIEGKYSPIEKKMKALGVLSDRIIEKNNDFFGGNTGMSFRNKQLRSDFNLQVSVPVVSYFLELIKQNNLESHILSFSDIFANNVPTQNVLNHFNEHFGFEFESLQWQYERKIVSAIIEKTFDSLIGKISSLLSYYACDIVLLSGRPTSLKPLTDLFLKYYAISPNRLKSMNDYRIGRWYPQDKRYKFIDGNGKFTNPKSIITTGAMIGYMAENGGLNGFSLNLKVLKEKLLPKTNFFGKLNEQFEFYETIISPESNRKTIDVSSLPIRIGVRQLDISAYPSRPFYTFDFNEFKLEDRVKGRLKDEDDRKNIVQTGIDAEKAKIRKNMPLKVTIERDMNENIEVLRIEEILDRDGNSINTNFFSLQVQSMSEVENFWLDSGIFSLNINSKQS</sequence>
<dbReference type="Proteomes" id="UP000175968">
    <property type="component" value="Chromosome"/>
</dbReference>
<organism evidence="1 2">
    <name type="scientific">Flavobacterium gilvum</name>
    <dbReference type="NCBI Taxonomy" id="1492737"/>
    <lineage>
        <taxon>Bacteria</taxon>
        <taxon>Pseudomonadati</taxon>
        <taxon>Bacteroidota</taxon>
        <taxon>Flavobacteriia</taxon>
        <taxon>Flavobacteriales</taxon>
        <taxon>Flavobacteriaceae</taxon>
        <taxon>Flavobacterium</taxon>
    </lineage>
</organism>
<dbReference type="InterPro" id="IPR009216">
    <property type="entry name" value="Virulence_factor_SrfB"/>
</dbReference>
<dbReference type="EMBL" id="CP017479">
    <property type="protein sequence ID" value="AOW11022.1"/>
    <property type="molecule type" value="Genomic_DNA"/>
</dbReference>
<protein>
    <recommendedName>
        <fullName evidence="3">Virulence factor SrfB</fullName>
    </recommendedName>
</protein>
<dbReference type="AlphaFoldDB" id="A0AAC9N721"/>
<dbReference type="Pfam" id="PF07520">
    <property type="entry name" value="SrfB"/>
    <property type="match status" value="1"/>
</dbReference>
<name>A0AAC9N721_9FLAO</name>
<evidence type="ECO:0000313" key="2">
    <source>
        <dbReference type="Proteomes" id="UP000175968"/>
    </source>
</evidence>
<keyword evidence="2" id="KW-1185">Reference proteome</keyword>
<reference evidence="1 2" key="1">
    <citation type="submission" date="2016-10" db="EMBL/GenBank/DDBJ databases">
        <title>Flavobacterium gilvum sp. nov., isolated from stream water.</title>
        <authorList>
            <person name="Shin S.-K."/>
            <person name="Cho Y.-J."/>
            <person name="Yi H."/>
        </authorList>
    </citation>
    <scope>NUCLEOTIDE SEQUENCE [LARGE SCALE GENOMIC DNA]</scope>
    <source>
        <strain evidence="1 2">EM1308</strain>
    </source>
</reference>
<evidence type="ECO:0008006" key="3">
    <source>
        <dbReference type="Google" id="ProtNLM"/>
    </source>
</evidence>
<gene>
    <name evidence="1" type="ORF">EM308_16860</name>
</gene>
<dbReference type="KEGG" id="fgl:EM308_16860"/>
<proteinExistence type="predicted"/>